<protein>
    <submittedName>
        <fullName evidence="1">Uncharacterized protein</fullName>
    </submittedName>
</protein>
<sequence length="191" mass="22551">MNPYHTKDQFSENFQSIMTNNIAPQINLEQAAIDSRMNIPYVAVENANILSQNQHYENPASYAMMTQIPHPLVNMTIVNPPPHHHIAFFYQPPNDLYNYCIKCKEISFDTITSFKENEYIFFYKRQSCNRIYQIVCEKVSPSLIINFLNKTIYGIEIEQNDVGYEQLSITFDQKENLKFHLKQHLDRYLLD</sequence>
<reference evidence="1 2" key="1">
    <citation type="submission" date="2015-10" db="EMBL/GenBank/DDBJ databases">
        <title>Genome analyses suggest a sexual origin of heterokaryosis in a supposedly ancient asexual fungus.</title>
        <authorList>
            <person name="Ropars J."/>
            <person name="Sedzielewska K."/>
            <person name="Noel J."/>
            <person name="Charron P."/>
            <person name="Farinelli L."/>
            <person name="Marton T."/>
            <person name="Kruger M."/>
            <person name="Pelin A."/>
            <person name="Brachmann A."/>
            <person name="Corradi N."/>
        </authorList>
    </citation>
    <scope>NUCLEOTIDE SEQUENCE [LARGE SCALE GENOMIC DNA]</scope>
    <source>
        <strain evidence="1 2">A4</strain>
    </source>
</reference>
<organism evidence="1 2">
    <name type="scientific">Rhizophagus irregularis</name>
    <dbReference type="NCBI Taxonomy" id="588596"/>
    <lineage>
        <taxon>Eukaryota</taxon>
        <taxon>Fungi</taxon>
        <taxon>Fungi incertae sedis</taxon>
        <taxon>Mucoromycota</taxon>
        <taxon>Glomeromycotina</taxon>
        <taxon>Glomeromycetes</taxon>
        <taxon>Glomerales</taxon>
        <taxon>Glomeraceae</taxon>
        <taxon>Rhizophagus</taxon>
    </lineage>
</organism>
<name>A0A2I1GJQ4_9GLOM</name>
<dbReference type="OrthoDB" id="2304588at2759"/>
<dbReference type="AlphaFoldDB" id="A0A2I1GJQ4"/>
<dbReference type="VEuPathDB" id="FungiDB:RhiirA1_386634"/>
<gene>
    <name evidence="1" type="ORF">RhiirA4_420925</name>
</gene>
<accession>A0A2I1GJQ4</accession>
<comment type="caution">
    <text evidence="1">The sequence shown here is derived from an EMBL/GenBank/DDBJ whole genome shotgun (WGS) entry which is preliminary data.</text>
</comment>
<dbReference type="VEuPathDB" id="FungiDB:FUN_003798"/>
<proteinExistence type="predicted"/>
<evidence type="ECO:0000313" key="1">
    <source>
        <dbReference type="EMBL" id="PKY46834.1"/>
    </source>
</evidence>
<dbReference type="EMBL" id="LLXI01000490">
    <property type="protein sequence ID" value="PKY46834.1"/>
    <property type="molecule type" value="Genomic_DNA"/>
</dbReference>
<keyword evidence="2" id="KW-1185">Reference proteome</keyword>
<evidence type="ECO:0000313" key="2">
    <source>
        <dbReference type="Proteomes" id="UP000234323"/>
    </source>
</evidence>
<dbReference type="VEuPathDB" id="FungiDB:RhiirFUN_005941"/>
<dbReference type="Proteomes" id="UP000234323">
    <property type="component" value="Unassembled WGS sequence"/>
</dbReference>